<dbReference type="InterPro" id="IPR015943">
    <property type="entry name" value="WD40/YVTN_repeat-like_dom_sf"/>
</dbReference>
<feature type="domain" description="F-box" evidence="5">
    <location>
        <begin position="36"/>
        <end position="82"/>
    </location>
</feature>
<evidence type="ECO:0000256" key="2">
    <source>
        <dbReference type="ARBA" id="ARBA00022737"/>
    </source>
</evidence>
<name>A0A9P5X4L0_9AGAR</name>
<evidence type="ECO:0000256" key="3">
    <source>
        <dbReference type="PROSITE-ProRule" id="PRU00221"/>
    </source>
</evidence>
<comment type="caution">
    <text evidence="6">The sequence shown here is derived from an EMBL/GenBank/DDBJ whole genome shotgun (WGS) entry which is preliminary data.</text>
</comment>
<feature type="compositionally biased region" description="Polar residues" evidence="4">
    <location>
        <begin position="789"/>
        <end position="807"/>
    </location>
</feature>
<protein>
    <submittedName>
        <fullName evidence="6">WD40 repeat-like protein</fullName>
    </submittedName>
</protein>
<feature type="region of interest" description="Disordered" evidence="4">
    <location>
        <begin position="1"/>
        <end position="33"/>
    </location>
</feature>
<dbReference type="InterPro" id="IPR051179">
    <property type="entry name" value="WD_repeat_multifunction"/>
</dbReference>
<dbReference type="Gene3D" id="2.130.10.10">
    <property type="entry name" value="YVTN repeat-like/Quinoprotein amine dehydrogenase"/>
    <property type="match status" value="2"/>
</dbReference>
<dbReference type="InterPro" id="IPR036047">
    <property type="entry name" value="F-box-like_dom_sf"/>
</dbReference>
<keyword evidence="1 3" id="KW-0853">WD repeat</keyword>
<dbReference type="Proteomes" id="UP000807342">
    <property type="component" value="Unassembled WGS sequence"/>
</dbReference>
<feature type="region of interest" description="Disordered" evidence="4">
    <location>
        <begin position="659"/>
        <end position="827"/>
    </location>
</feature>
<feature type="compositionally biased region" description="Basic and acidic residues" evidence="4">
    <location>
        <begin position="674"/>
        <end position="684"/>
    </location>
</feature>
<sequence>MPGRPHKVTQKDSQDQELTAQSTPTTETQHGNQHQPLCLLDIPAEILAGITSYLDPPSLQNLGLVNKSLSDHVNDDGTWHRAFVQQFLGIDFQSELYDCQKRLLLRREAKSWKQEFITRFHLCRKWVLSRNSTVRHIPVHSAISSMHLMPTQSALLCASTVYGIVSRSLPLTGKILSGYLNPTGPRVGIGIGNPNVEFAPNVSTCILASDGGTIKVLWGTRHGEVTLTVANKAIDLSRRGVNFELTRCFVDDEHEGPVLDATWDDRELAATGGTDGCIKLWDTQTMSCLWTSERQSCNLVTDPVIKVASAVATRGIVVGCMRSGNIVVFKGFEEFVRADTRNGKDLDFLNIGHSIQAIAIPCPVKSSTPGTQTITSLHIDNNTSLSHPTLLVAYENDAHFYRITVGAYGDEHFRADVFGDTAFGPISCISPFFATRVGEHSFILVGDRIGCISIYDWHSLKGAAKGAILPVRRFEAHDNGSTVTAIHWNGTTLITGSSNGTTHIFDGLTFEPLRSFSSPTPRFRGREHAPPANPNDDGRVRQILVNPDKDVMIANVGNAVIAWKAGPIGKSGSGGVRGRVPLNSGGYGRKKHHGGKWLHQVEWRQNIAESRHLLEQESKKSRVVHGKAKEHQASLDQLGLSEQEALEYVMMLSREETVRNAGTDENSVTIADPSHSKSLTDRELSMAPEEGTFETDETPSDYRSSRNSGNDPTSLSASSSNSSSYENDEKYLPSSLDIPPSTSTNDQHFPPIGDSPTPVSTPGPGSSSAPRANTRSPRSSAWNIPLRTPTASPPSLRSASSIGSSPGQGRAGLPSPQPASAGDDFDEDLRLAIELSLAEARSQGNI</sequence>
<dbReference type="InterPro" id="IPR003903">
    <property type="entry name" value="UIM_dom"/>
</dbReference>
<dbReference type="InterPro" id="IPR036322">
    <property type="entry name" value="WD40_repeat_dom_sf"/>
</dbReference>
<feature type="region of interest" description="Disordered" evidence="4">
    <location>
        <begin position="519"/>
        <end position="540"/>
    </location>
</feature>
<dbReference type="AlphaFoldDB" id="A0A9P5X4L0"/>
<dbReference type="PROSITE" id="PS00678">
    <property type="entry name" value="WD_REPEATS_1"/>
    <property type="match status" value="1"/>
</dbReference>
<proteinExistence type="predicted"/>
<dbReference type="SMART" id="SM00320">
    <property type="entry name" value="WD40"/>
    <property type="match status" value="2"/>
</dbReference>
<reference evidence="6" key="1">
    <citation type="submission" date="2020-11" db="EMBL/GenBank/DDBJ databases">
        <authorList>
            <consortium name="DOE Joint Genome Institute"/>
            <person name="Ahrendt S."/>
            <person name="Riley R."/>
            <person name="Andreopoulos W."/>
            <person name="Labutti K."/>
            <person name="Pangilinan J."/>
            <person name="Ruiz-Duenas F.J."/>
            <person name="Barrasa J.M."/>
            <person name="Sanchez-Garcia M."/>
            <person name="Camarero S."/>
            <person name="Miyauchi S."/>
            <person name="Serrano A."/>
            <person name="Linde D."/>
            <person name="Babiker R."/>
            <person name="Drula E."/>
            <person name="Ayuso-Fernandez I."/>
            <person name="Pacheco R."/>
            <person name="Padilla G."/>
            <person name="Ferreira P."/>
            <person name="Barriuso J."/>
            <person name="Kellner H."/>
            <person name="Castanera R."/>
            <person name="Alfaro M."/>
            <person name="Ramirez L."/>
            <person name="Pisabarro A.G."/>
            <person name="Kuo A."/>
            <person name="Tritt A."/>
            <person name="Lipzen A."/>
            <person name="He G."/>
            <person name="Yan M."/>
            <person name="Ng V."/>
            <person name="Cullen D."/>
            <person name="Martin F."/>
            <person name="Rosso M.-N."/>
            <person name="Henrissat B."/>
            <person name="Hibbett D."/>
            <person name="Martinez A.T."/>
            <person name="Grigoriev I.V."/>
        </authorList>
    </citation>
    <scope>NUCLEOTIDE SEQUENCE</scope>
    <source>
        <strain evidence="6">MF-IS2</strain>
    </source>
</reference>
<evidence type="ECO:0000313" key="6">
    <source>
        <dbReference type="EMBL" id="KAF9444388.1"/>
    </source>
</evidence>
<evidence type="ECO:0000259" key="5">
    <source>
        <dbReference type="PROSITE" id="PS50181"/>
    </source>
</evidence>
<dbReference type="PROSITE" id="PS50181">
    <property type="entry name" value="FBOX"/>
    <property type="match status" value="1"/>
</dbReference>
<dbReference type="EMBL" id="MU151380">
    <property type="protein sequence ID" value="KAF9444388.1"/>
    <property type="molecule type" value="Genomic_DNA"/>
</dbReference>
<dbReference type="Gene3D" id="1.20.1280.50">
    <property type="match status" value="1"/>
</dbReference>
<feature type="compositionally biased region" description="Polar residues" evidence="4">
    <location>
        <begin position="701"/>
        <end position="713"/>
    </location>
</feature>
<feature type="compositionally biased region" description="Low complexity" evidence="4">
    <location>
        <begin position="755"/>
        <end position="770"/>
    </location>
</feature>
<dbReference type="SUPFAM" id="SSF50978">
    <property type="entry name" value="WD40 repeat-like"/>
    <property type="match status" value="1"/>
</dbReference>
<feature type="compositionally biased region" description="Polar residues" evidence="4">
    <location>
        <begin position="16"/>
        <end position="33"/>
    </location>
</feature>
<dbReference type="InterPro" id="IPR019775">
    <property type="entry name" value="WD40_repeat_CS"/>
</dbReference>
<evidence type="ECO:0000256" key="1">
    <source>
        <dbReference type="ARBA" id="ARBA00022574"/>
    </source>
</evidence>
<organism evidence="6 7">
    <name type="scientific">Macrolepiota fuliginosa MF-IS2</name>
    <dbReference type="NCBI Taxonomy" id="1400762"/>
    <lineage>
        <taxon>Eukaryota</taxon>
        <taxon>Fungi</taxon>
        <taxon>Dikarya</taxon>
        <taxon>Basidiomycota</taxon>
        <taxon>Agaricomycotina</taxon>
        <taxon>Agaricomycetes</taxon>
        <taxon>Agaricomycetidae</taxon>
        <taxon>Agaricales</taxon>
        <taxon>Agaricineae</taxon>
        <taxon>Agaricaceae</taxon>
        <taxon>Macrolepiota</taxon>
    </lineage>
</organism>
<evidence type="ECO:0000256" key="4">
    <source>
        <dbReference type="SAM" id="MobiDB-lite"/>
    </source>
</evidence>
<evidence type="ECO:0000313" key="7">
    <source>
        <dbReference type="Proteomes" id="UP000807342"/>
    </source>
</evidence>
<feature type="compositionally biased region" description="Polar residues" evidence="4">
    <location>
        <begin position="771"/>
        <end position="782"/>
    </location>
</feature>
<dbReference type="Pfam" id="PF12937">
    <property type="entry name" value="F-box-like"/>
    <property type="match status" value="1"/>
</dbReference>
<keyword evidence="7" id="KW-1185">Reference proteome</keyword>
<gene>
    <name evidence="6" type="ORF">P691DRAFT_796610</name>
</gene>
<dbReference type="SUPFAM" id="SSF81383">
    <property type="entry name" value="F-box domain"/>
    <property type="match status" value="1"/>
</dbReference>
<dbReference type="PROSITE" id="PS50330">
    <property type="entry name" value="UIM"/>
    <property type="match status" value="1"/>
</dbReference>
<dbReference type="PANTHER" id="PTHR19857">
    <property type="entry name" value="MITOCHONDRIAL DIVISION PROTEIN 1-RELATED"/>
    <property type="match status" value="1"/>
</dbReference>
<dbReference type="OrthoDB" id="429520at2759"/>
<dbReference type="SMART" id="SM00726">
    <property type="entry name" value="UIM"/>
    <property type="match status" value="2"/>
</dbReference>
<dbReference type="InterPro" id="IPR001810">
    <property type="entry name" value="F-box_dom"/>
</dbReference>
<dbReference type="PANTHER" id="PTHR19857:SF8">
    <property type="entry name" value="ANGIO-ASSOCIATED MIGRATORY CELL PROTEIN"/>
    <property type="match status" value="1"/>
</dbReference>
<keyword evidence="2" id="KW-0677">Repeat</keyword>
<feature type="compositionally biased region" description="Low complexity" evidence="4">
    <location>
        <begin position="714"/>
        <end position="724"/>
    </location>
</feature>
<dbReference type="PROSITE" id="PS50082">
    <property type="entry name" value="WD_REPEATS_2"/>
    <property type="match status" value="1"/>
</dbReference>
<dbReference type="InterPro" id="IPR001680">
    <property type="entry name" value="WD40_rpt"/>
</dbReference>
<accession>A0A9P5X4L0</accession>
<dbReference type="Pfam" id="PF00400">
    <property type="entry name" value="WD40"/>
    <property type="match status" value="2"/>
</dbReference>
<feature type="repeat" description="WD" evidence="3">
    <location>
        <begin position="251"/>
        <end position="291"/>
    </location>
</feature>